<evidence type="ECO:0000313" key="5">
    <source>
        <dbReference type="EMBL" id="PNJ62361.1"/>
    </source>
</evidence>
<dbReference type="PROSITE" id="PS51829">
    <property type="entry name" value="P_HOMO_B"/>
    <property type="match status" value="1"/>
</dbReference>
<dbReference type="AlphaFoldDB" id="A0A2J8VXV2"/>
<evidence type="ECO:0000256" key="3">
    <source>
        <dbReference type="SAM" id="MobiDB-lite"/>
    </source>
</evidence>
<feature type="region of interest" description="Disordered" evidence="3">
    <location>
        <begin position="54"/>
        <end position="89"/>
    </location>
</feature>
<protein>
    <submittedName>
        <fullName evidence="5">PCSK6 isoform 1</fullName>
    </submittedName>
</protein>
<proteinExistence type="predicted"/>
<sequence>AEGQWTLEIQDLPSQVRNPEKQGKLKEWSLILYGTAEHPYHTFSAHQSRSRMLELSAPELEPPKAALSPSQVEVPEDEEDYTAHSTPGSANILQTRDIWQHLETFWVVTAGRMYSHPVHGGQECC</sequence>
<name>A0A2J8VXV2_PONAB</name>
<dbReference type="InterPro" id="IPR008979">
    <property type="entry name" value="Galactose-bd-like_sf"/>
</dbReference>
<organism evidence="5">
    <name type="scientific">Pongo abelii</name>
    <name type="common">Sumatran orangutan</name>
    <name type="synonym">Pongo pygmaeus abelii</name>
    <dbReference type="NCBI Taxonomy" id="9601"/>
    <lineage>
        <taxon>Eukaryota</taxon>
        <taxon>Metazoa</taxon>
        <taxon>Chordata</taxon>
        <taxon>Craniata</taxon>
        <taxon>Vertebrata</taxon>
        <taxon>Euteleostomi</taxon>
        <taxon>Mammalia</taxon>
        <taxon>Eutheria</taxon>
        <taxon>Euarchontoglires</taxon>
        <taxon>Primates</taxon>
        <taxon>Haplorrhini</taxon>
        <taxon>Catarrhini</taxon>
        <taxon>Hominidae</taxon>
        <taxon>Pongo</taxon>
    </lineage>
</organism>
<evidence type="ECO:0000256" key="2">
    <source>
        <dbReference type="ARBA" id="ARBA00022801"/>
    </source>
</evidence>
<accession>A0A2J8VXV2</accession>
<dbReference type="GO" id="GO:0006508">
    <property type="term" value="P:proteolysis"/>
    <property type="evidence" value="ECO:0007669"/>
    <property type="project" value="UniProtKB-KW"/>
</dbReference>
<keyword evidence="2" id="KW-0378">Hydrolase</keyword>
<dbReference type="GO" id="GO:0004252">
    <property type="term" value="F:serine-type endopeptidase activity"/>
    <property type="evidence" value="ECO:0007669"/>
    <property type="project" value="InterPro"/>
</dbReference>
<dbReference type="SUPFAM" id="SSF49785">
    <property type="entry name" value="Galactose-binding domain-like"/>
    <property type="match status" value="1"/>
</dbReference>
<reference evidence="5" key="1">
    <citation type="submission" date="2017-12" db="EMBL/GenBank/DDBJ databases">
        <title>High-resolution comparative analysis of great ape genomes.</title>
        <authorList>
            <person name="Pollen A."/>
            <person name="Hastie A."/>
            <person name="Hormozdiari F."/>
            <person name="Dougherty M."/>
            <person name="Liu R."/>
            <person name="Chaisson M."/>
            <person name="Hoppe E."/>
            <person name="Hill C."/>
            <person name="Pang A."/>
            <person name="Hillier L."/>
            <person name="Baker C."/>
            <person name="Armstrong J."/>
            <person name="Shendure J."/>
            <person name="Paten B."/>
            <person name="Wilson R."/>
            <person name="Chao H."/>
            <person name="Schneider V."/>
            <person name="Ventura M."/>
            <person name="Kronenberg Z."/>
            <person name="Murali S."/>
            <person name="Gordon D."/>
            <person name="Cantsilieris S."/>
            <person name="Munson K."/>
            <person name="Nelson B."/>
            <person name="Raja A."/>
            <person name="Underwood J."/>
            <person name="Diekhans M."/>
            <person name="Fiddes I."/>
            <person name="Haussler D."/>
            <person name="Eichler E."/>
        </authorList>
    </citation>
    <scope>NUCLEOTIDE SEQUENCE [LARGE SCALE GENOMIC DNA]</scope>
    <source>
        <strain evidence="5">Susie</strain>
    </source>
</reference>
<comment type="caution">
    <text evidence="5">The sequence shown here is derived from an EMBL/GenBank/DDBJ whole genome shotgun (WGS) entry which is preliminary data.</text>
</comment>
<dbReference type="Gene3D" id="2.60.120.260">
    <property type="entry name" value="Galactose-binding domain-like"/>
    <property type="match status" value="1"/>
</dbReference>
<evidence type="ECO:0000259" key="4">
    <source>
        <dbReference type="PROSITE" id="PS51829"/>
    </source>
</evidence>
<gene>
    <name evidence="5" type="ORF">CR201_G0015008</name>
</gene>
<feature type="domain" description="P/Homo B" evidence="4">
    <location>
        <begin position="1"/>
        <end position="38"/>
    </location>
</feature>
<dbReference type="EMBL" id="NDHI03003407">
    <property type="protein sequence ID" value="PNJ62361.1"/>
    <property type="molecule type" value="Genomic_DNA"/>
</dbReference>
<dbReference type="InterPro" id="IPR002884">
    <property type="entry name" value="P_dom"/>
</dbReference>
<feature type="non-terminal residue" evidence="5">
    <location>
        <position position="1"/>
    </location>
</feature>
<evidence type="ECO:0000256" key="1">
    <source>
        <dbReference type="ARBA" id="ARBA00022670"/>
    </source>
</evidence>
<keyword evidence="1" id="KW-0645">Protease</keyword>